<dbReference type="Pfam" id="PF05056">
    <property type="entry name" value="DUF674"/>
    <property type="match status" value="1"/>
</dbReference>
<evidence type="ECO:0000313" key="2">
    <source>
        <dbReference type="Proteomes" id="UP001497457"/>
    </source>
</evidence>
<dbReference type="Proteomes" id="UP001497457">
    <property type="component" value="Chromosome 29rd"/>
</dbReference>
<keyword evidence="2" id="KW-1185">Reference proteome</keyword>
<gene>
    <name evidence="1" type="ORF">URODEC1_LOCUS72375</name>
</gene>
<protein>
    <recommendedName>
        <fullName evidence="3">DUF674 family protein</fullName>
    </recommendedName>
</protein>
<dbReference type="EMBL" id="OZ075139">
    <property type="protein sequence ID" value="CAL5015126.1"/>
    <property type="molecule type" value="Genomic_DNA"/>
</dbReference>
<dbReference type="InterPro" id="IPR007750">
    <property type="entry name" value="DUF674"/>
</dbReference>
<evidence type="ECO:0008006" key="3">
    <source>
        <dbReference type="Google" id="ProtNLM"/>
    </source>
</evidence>
<accession>A0ABC9C7W3</accession>
<sequence length="529" mass="58354">MYPYNKKPYQFIKPDIQPLYLHGSTMAKNEASTIEVKLFVDKEKKKVLFAESDREFVDVLFGFLTMPLGTIARLLGKQSQMGCLDELYKSVEDLNSEYFQTKACKAMLLKPLNAASSHCCRLKINIDDTNPRAVYVCKDTNCSARGDCAFSSVPDTICKCGKVMDYAGDRPEDVAKSAAGSEIGVFVNGRQKFITTDNLQVAPASTSLMLSLCQKFGVQDPADLEQSILQLTSEKITSLLKRSLTSNQPLTGLHFDVPISPDDATVCMIPENLCPEQVNETEEKLGNVKIKILQTKINSTVLYAEVGHDFVDLVFGLLSVPLGSITKTFGKRLSKGCIDNLYRSISGSAEGCMGPGYQRLLLAPELAPFFGSVGSKILQVVESAPKKISINSCFTCFKVGGFSNLGGCREVYRGTYAYCFNTPKTAEICELLDPKSSGAKSGNSDAYVKQAPHSFMVTDDLRVRPLSLDGTLRVVSEAKMQMKELVEKEVTLTRFQVMELQRAALMNRDALSSVLLPPKKKKNLKHLRY</sequence>
<proteinExistence type="predicted"/>
<dbReference type="AlphaFoldDB" id="A0ABC9C7W3"/>
<dbReference type="PANTHER" id="PTHR33103">
    <property type="entry name" value="OS01G0153900 PROTEIN"/>
    <property type="match status" value="1"/>
</dbReference>
<evidence type="ECO:0000313" key="1">
    <source>
        <dbReference type="EMBL" id="CAL5015126.1"/>
    </source>
</evidence>
<reference evidence="2" key="1">
    <citation type="submission" date="2024-06" db="EMBL/GenBank/DDBJ databases">
        <authorList>
            <person name="Ryan C."/>
        </authorList>
    </citation>
    <scope>NUCLEOTIDE SEQUENCE [LARGE SCALE GENOMIC DNA]</scope>
</reference>
<dbReference type="PANTHER" id="PTHR33103:SF86">
    <property type="entry name" value="OS04G0594500 PROTEIN"/>
    <property type="match status" value="1"/>
</dbReference>
<name>A0ABC9C7W3_9POAL</name>
<organism evidence="1 2">
    <name type="scientific">Urochloa decumbens</name>
    <dbReference type="NCBI Taxonomy" id="240449"/>
    <lineage>
        <taxon>Eukaryota</taxon>
        <taxon>Viridiplantae</taxon>
        <taxon>Streptophyta</taxon>
        <taxon>Embryophyta</taxon>
        <taxon>Tracheophyta</taxon>
        <taxon>Spermatophyta</taxon>
        <taxon>Magnoliopsida</taxon>
        <taxon>Liliopsida</taxon>
        <taxon>Poales</taxon>
        <taxon>Poaceae</taxon>
        <taxon>PACMAD clade</taxon>
        <taxon>Panicoideae</taxon>
        <taxon>Panicodae</taxon>
        <taxon>Paniceae</taxon>
        <taxon>Melinidinae</taxon>
        <taxon>Urochloa</taxon>
    </lineage>
</organism>
<reference evidence="1 2" key="2">
    <citation type="submission" date="2024-10" db="EMBL/GenBank/DDBJ databases">
        <authorList>
            <person name="Ryan C."/>
        </authorList>
    </citation>
    <scope>NUCLEOTIDE SEQUENCE [LARGE SCALE GENOMIC DNA]</scope>
</reference>